<accession>Q6U4B4</accession>
<keyword evidence="13" id="KW-0628">Postsynaptic cell membrane</keyword>
<evidence type="ECO:0000256" key="1">
    <source>
        <dbReference type="ARBA" id="ARBA00003328"/>
    </source>
</evidence>
<dbReference type="GO" id="GO:0022848">
    <property type="term" value="F:acetylcholine-gated monoatomic cation-selective channel activity"/>
    <property type="evidence" value="ECO:0007669"/>
    <property type="project" value="InterPro"/>
</dbReference>
<dbReference type="CDD" id="cd19064">
    <property type="entry name" value="LGIC_TM_nAChR"/>
    <property type="match status" value="1"/>
</dbReference>
<dbReference type="InterPro" id="IPR036734">
    <property type="entry name" value="Neur_chan_lig-bd_sf"/>
</dbReference>
<name>Q6U4B4_NILLU</name>
<dbReference type="AlphaFoldDB" id="Q6U4B4"/>
<keyword evidence="4" id="KW-1003">Cell membrane</keyword>
<dbReference type="GO" id="GO:0004888">
    <property type="term" value="F:transmembrane signaling receptor activity"/>
    <property type="evidence" value="ECO:0007669"/>
    <property type="project" value="InterPro"/>
</dbReference>
<dbReference type="PRINTS" id="PR00254">
    <property type="entry name" value="NICOTINICR"/>
</dbReference>
<evidence type="ECO:0000256" key="11">
    <source>
        <dbReference type="ARBA" id="ARBA00023170"/>
    </source>
</evidence>
<evidence type="ECO:0000256" key="15">
    <source>
        <dbReference type="ARBA" id="ARBA00023303"/>
    </source>
</evidence>
<evidence type="ECO:0000256" key="12">
    <source>
        <dbReference type="ARBA" id="ARBA00023180"/>
    </source>
</evidence>
<dbReference type="InterPro" id="IPR006029">
    <property type="entry name" value="Neurotrans-gated_channel_TM"/>
</dbReference>
<dbReference type="PROSITE" id="PS00236">
    <property type="entry name" value="NEUROTR_ION_CHANNEL"/>
    <property type="match status" value="1"/>
</dbReference>
<dbReference type="InterPro" id="IPR036719">
    <property type="entry name" value="Neuro-gated_channel_TM_sf"/>
</dbReference>
<dbReference type="EMBL" id="AY378704">
    <property type="protein sequence ID" value="AAQ75743.2"/>
    <property type="molecule type" value="mRNA"/>
</dbReference>
<dbReference type="InterPro" id="IPR006201">
    <property type="entry name" value="Neur_channel"/>
</dbReference>
<sequence>MLSNTPVGLLGWKLHFLCSGGHGRCWCSEDEKRLSHDLAGRDYTRLIPGNMSEKLQVDEGLAFHQLINVNSKNSDQILDTNVWLSHRVLVWSDSLQLWDEAHYGGVSHLRLPPGKVWKPDIVLFNNADGHYFVKYKSHQQDMIRPNGELIWLPPAIFHDRSSCTIDVKYFPFDEQTCVMKFGSWTFPGKQVDLALYNQIQGTNSVQVIIDLTEFYLTIDWDIIEYPATKFDEYLTIDWDIIEYPATKFDEYRRKTLFYTVNLLIPKMSISYFCILVFKLPAFKDEKITLSISILLSDVMFILLISEILPDGPTSLDLPLLGKYLLFTGLMSTVSVLDTIVVLNWNFRSPRTHNMARIVRHLFLHFIPKLMLMKRTQKTLPDYEDSHPLKHTSSDLPPAPAPPSGATPSKHKMEAKTLSMPDLYCKINRKGGAEHHESESSDKLLLGPEHSKQTVFRGMVDPLKNEDQKIQGRRKYVAMVIDRYFLWLIILTCIFGTLGLKKSKHHHLEEEVGGAGTLGREDSEQQRHIFETVDKDIIFIYDGK</sequence>
<reference evidence="21" key="1">
    <citation type="journal article" date="2005" name="Proc. Natl. Acad. Sci. U.S.A.">
        <title>A nicotinic acetylcholine receptor mutation conferring target-site resistance to imidacloprid in Nilaparvata lugens (brown planthopper).</title>
        <authorList>
            <person name="Liu Z."/>
            <person name="Williamson M.S."/>
            <person name="Lansdell S.J."/>
            <person name="Denholm I."/>
            <person name="Han Z."/>
            <person name="Millar N.S."/>
        </authorList>
    </citation>
    <scope>NUCLEOTIDE SEQUENCE</scope>
</reference>
<proteinExistence type="evidence at transcript level"/>
<evidence type="ECO:0000313" key="22">
    <source>
        <dbReference type="EMBL" id="AAQ75743.2"/>
    </source>
</evidence>
<feature type="region of interest" description="Disordered" evidence="18">
    <location>
        <begin position="381"/>
        <end position="410"/>
    </location>
</feature>
<dbReference type="Pfam" id="PF02931">
    <property type="entry name" value="Neur_chan_LBD"/>
    <property type="match status" value="1"/>
</dbReference>
<organism evidence="22">
    <name type="scientific">Nilaparvata lugens</name>
    <name type="common">Brown planthopper</name>
    <dbReference type="NCBI Taxonomy" id="108931"/>
    <lineage>
        <taxon>Eukaryota</taxon>
        <taxon>Metazoa</taxon>
        <taxon>Ecdysozoa</taxon>
        <taxon>Arthropoda</taxon>
        <taxon>Hexapoda</taxon>
        <taxon>Insecta</taxon>
        <taxon>Pterygota</taxon>
        <taxon>Neoptera</taxon>
        <taxon>Paraneoptera</taxon>
        <taxon>Hemiptera</taxon>
        <taxon>Auchenorrhyncha</taxon>
        <taxon>Fulgoroidea</taxon>
        <taxon>Delphacidae</taxon>
        <taxon>Delphacinae</taxon>
        <taxon>Nilaparvata</taxon>
    </lineage>
</organism>
<evidence type="ECO:0000256" key="2">
    <source>
        <dbReference type="ARBA" id="ARBA00009237"/>
    </source>
</evidence>
<keyword evidence="10" id="KW-1015">Disulfide bond</keyword>
<protein>
    <submittedName>
        <fullName evidence="21 22">Nicotinic acetylcholine receptor beta 2 subunit</fullName>
    </submittedName>
</protein>
<evidence type="ECO:0000256" key="17">
    <source>
        <dbReference type="RuleBase" id="RU000687"/>
    </source>
</evidence>
<dbReference type="InterPro" id="IPR006202">
    <property type="entry name" value="Neur_chan_lig-bd"/>
</dbReference>
<feature type="transmembrane region" description="Helical" evidence="17">
    <location>
        <begin position="256"/>
        <end position="277"/>
    </location>
</feature>
<comment type="subcellular location">
    <subcellularLocation>
        <location evidence="16">Postsynaptic cell membrane</location>
        <topology evidence="16">Multi-pass membrane protein</topology>
    </subcellularLocation>
</comment>
<keyword evidence="11 22" id="KW-0675">Receptor</keyword>
<dbReference type="FunFam" id="2.70.170.10:FF:000028">
    <property type="entry name" value="AcetylCholine Receptor"/>
    <property type="match status" value="1"/>
</dbReference>
<evidence type="ECO:0000256" key="4">
    <source>
        <dbReference type="ARBA" id="ARBA00022475"/>
    </source>
</evidence>
<keyword evidence="3 17" id="KW-0813">Transport</keyword>
<feature type="transmembrane region" description="Helical" evidence="17">
    <location>
        <begin position="483"/>
        <end position="499"/>
    </location>
</feature>
<dbReference type="PRINTS" id="PR00252">
    <property type="entry name" value="NRIONCHANNEL"/>
</dbReference>
<evidence type="ECO:0000256" key="14">
    <source>
        <dbReference type="ARBA" id="ARBA00023286"/>
    </source>
</evidence>
<comment type="similarity">
    <text evidence="2">Belongs to the ligand-gated ion channel (TC 1.A.9) family. Acetylcholine receptor (TC 1.A.9.1) subfamily.</text>
</comment>
<dbReference type="SUPFAM" id="SSF63712">
    <property type="entry name" value="Nicotinic receptor ligand binding domain-like"/>
    <property type="match status" value="1"/>
</dbReference>
<dbReference type="Gene3D" id="1.20.58.390">
    <property type="entry name" value="Neurotransmitter-gated ion-channel transmembrane domain"/>
    <property type="match status" value="2"/>
</dbReference>
<keyword evidence="7" id="KW-0770">Synapse</keyword>
<dbReference type="InterPro" id="IPR038050">
    <property type="entry name" value="Neuro_actylchol_rec"/>
</dbReference>
<evidence type="ECO:0000256" key="18">
    <source>
        <dbReference type="SAM" id="MobiDB-lite"/>
    </source>
</evidence>
<dbReference type="PANTHER" id="PTHR18945">
    <property type="entry name" value="NEUROTRANSMITTER GATED ION CHANNEL"/>
    <property type="match status" value="1"/>
</dbReference>
<feature type="domain" description="Neurotransmitter-gated ion-channel ligand-binding" evidence="19">
    <location>
        <begin position="31"/>
        <end position="232"/>
    </location>
</feature>
<comment type="function">
    <text evidence="1">After binding acetylcholine, the AChR responds by an extensive change in conformation that affects all subunits and leads to opening of an ion-conducting channel across the plasma membrane.</text>
</comment>
<dbReference type="FunFam" id="1.20.58.390:FF:000038">
    <property type="entry name" value="Acetylcholine receptor subunit beta-like 1"/>
    <property type="match status" value="1"/>
</dbReference>
<keyword evidence="5 17" id="KW-0812">Transmembrane</keyword>
<evidence type="ECO:0000256" key="3">
    <source>
        <dbReference type="ARBA" id="ARBA00022448"/>
    </source>
</evidence>
<evidence type="ECO:0000256" key="16">
    <source>
        <dbReference type="ARBA" id="ARBA00034104"/>
    </source>
</evidence>
<evidence type="ECO:0000256" key="6">
    <source>
        <dbReference type="ARBA" id="ARBA00022989"/>
    </source>
</evidence>
<dbReference type="GO" id="GO:0045211">
    <property type="term" value="C:postsynaptic membrane"/>
    <property type="evidence" value="ECO:0007669"/>
    <property type="project" value="UniProtKB-SubCell"/>
</dbReference>
<reference evidence="22" key="2">
    <citation type="submission" date="2008-11" db="EMBL/GenBank/DDBJ databases">
        <title>Nilaparvata lugens nicotinic acetylcholine receptor alpha subunit.</title>
        <authorList>
            <person name="Liu Z."/>
            <person name="Han Z."/>
            <person name="Zhang L."/>
        </authorList>
    </citation>
    <scope>NUCLEOTIDE SEQUENCE</scope>
</reference>
<accession>Q6U4B5</accession>
<evidence type="ECO:0000256" key="8">
    <source>
        <dbReference type="ARBA" id="ARBA00023065"/>
    </source>
</evidence>
<evidence type="ECO:0000259" key="20">
    <source>
        <dbReference type="Pfam" id="PF02932"/>
    </source>
</evidence>
<evidence type="ECO:0000313" key="21">
    <source>
        <dbReference type="EMBL" id="AAQ75742.2"/>
    </source>
</evidence>
<dbReference type="OrthoDB" id="5975154at2759"/>
<feature type="domain" description="Neurotransmitter-gated ion-channel transmembrane" evidence="20">
    <location>
        <begin position="262"/>
        <end position="498"/>
    </location>
</feature>
<dbReference type="InterPro" id="IPR018000">
    <property type="entry name" value="Neurotransmitter_ion_chnl_CS"/>
</dbReference>
<dbReference type="Pfam" id="PF02932">
    <property type="entry name" value="Neur_chan_memb"/>
    <property type="match status" value="1"/>
</dbReference>
<dbReference type="SUPFAM" id="SSF90112">
    <property type="entry name" value="Neurotransmitter-gated ion-channel transmembrane pore"/>
    <property type="match status" value="1"/>
</dbReference>
<evidence type="ECO:0000256" key="7">
    <source>
        <dbReference type="ARBA" id="ARBA00023018"/>
    </source>
</evidence>
<keyword evidence="15 17" id="KW-0407">Ion channel</keyword>
<dbReference type="SMR" id="Q6U4B4"/>
<evidence type="ECO:0000256" key="10">
    <source>
        <dbReference type="ARBA" id="ARBA00023157"/>
    </source>
</evidence>
<feature type="transmembrane region" description="Helical" evidence="17">
    <location>
        <begin position="289"/>
        <end position="308"/>
    </location>
</feature>
<evidence type="ECO:0000256" key="5">
    <source>
        <dbReference type="ARBA" id="ARBA00022692"/>
    </source>
</evidence>
<dbReference type="Gene3D" id="2.70.170.10">
    <property type="entry name" value="Neurotransmitter-gated ion-channel ligand-binding domain"/>
    <property type="match status" value="1"/>
</dbReference>
<keyword evidence="8 17" id="KW-0406">Ion transport</keyword>
<evidence type="ECO:0000256" key="13">
    <source>
        <dbReference type="ARBA" id="ARBA00023257"/>
    </source>
</evidence>
<keyword evidence="12" id="KW-0325">Glycoprotein</keyword>
<keyword evidence="6 17" id="KW-1133">Transmembrane helix</keyword>
<evidence type="ECO:0000256" key="9">
    <source>
        <dbReference type="ARBA" id="ARBA00023136"/>
    </source>
</evidence>
<evidence type="ECO:0000259" key="19">
    <source>
        <dbReference type="Pfam" id="PF02931"/>
    </source>
</evidence>
<reference evidence="21" key="3">
    <citation type="submission" date="2008-11" db="EMBL/GenBank/DDBJ databases">
        <authorList>
            <person name="Liu Z."/>
            <person name="Han Z."/>
            <person name="Zhang L."/>
        </authorList>
    </citation>
    <scope>NUCLEOTIDE SEQUENCE</scope>
</reference>
<feature type="transmembrane region" description="Helical" evidence="17">
    <location>
        <begin position="323"/>
        <end position="346"/>
    </location>
</feature>
<keyword evidence="14" id="KW-1071">Ligand-gated ion channel</keyword>
<dbReference type="EMBL" id="AY378703">
    <property type="protein sequence ID" value="AAQ75742.2"/>
    <property type="molecule type" value="mRNA"/>
</dbReference>
<keyword evidence="9 17" id="KW-0472">Membrane</keyword>
<dbReference type="InterPro" id="IPR002394">
    <property type="entry name" value="Nicotinic_acetylcholine_rcpt"/>
</dbReference>